<accession>A0ACB7YV51</accession>
<keyword evidence="2" id="KW-1185">Reference proteome</keyword>
<reference evidence="1 2" key="1">
    <citation type="journal article" date="2021" name="Hortic Res">
        <title>High-quality reference genome and annotation aids understanding of berry development for evergreen blueberry (Vaccinium darrowii).</title>
        <authorList>
            <person name="Yu J."/>
            <person name="Hulse-Kemp A.M."/>
            <person name="Babiker E."/>
            <person name="Staton M."/>
        </authorList>
    </citation>
    <scope>NUCLEOTIDE SEQUENCE [LARGE SCALE GENOMIC DNA]</scope>
    <source>
        <strain evidence="2">cv. NJ 8807/NJ 8810</strain>
        <tissue evidence="1">Young leaf</tissue>
    </source>
</reference>
<comment type="caution">
    <text evidence="1">The sequence shown here is derived from an EMBL/GenBank/DDBJ whole genome shotgun (WGS) entry which is preliminary data.</text>
</comment>
<dbReference type="EMBL" id="CM037153">
    <property type="protein sequence ID" value="KAH7857306.1"/>
    <property type="molecule type" value="Genomic_DNA"/>
</dbReference>
<evidence type="ECO:0000313" key="2">
    <source>
        <dbReference type="Proteomes" id="UP000828048"/>
    </source>
</evidence>
<protein>
    <submittedName>
        <fullName evidence="1">Uncharacterized protein</fullName>
    </submittedName>
</protein>
<dbReference type="Proteomes" id="UP000828048">
    <property type="component" value="Chromosome 3"/>
</dbReference>
<name>A0ACB7YV51_9ERIC</name>
<evidence type="ECO:0000313" key="1">
    <source>
        <dbReference type="EMBL" id="KAH7857306.1"/>
    </source>
</evidence>
<proteinExistence type="predicted"/>
<gene>
    <name evidence="1" type="ORF">Vadar_011123</name>
</gene>
<organism evidence="1 2">
    <name type="scientific">Vaccinium darrowii</name>
    <dbReference type="NCBI Taxonomy" id="229202"/>
    <lineage>
        <taxon>Eukaryota</taxon>
        <taxon>Viridiplantae</taxon>
        <taxon>Streptophyta</taxon>
        <taxon>Embryophyta</taxon>
        <taxon>Tracheophyta</taxon>
        <taxon>Spermatophyta</taxon>
        <taxon>Magnoliopsida</taxon>
        <taxon>eudicotyledons</taxon>
        <taxon>Gunneridae</taxon>
        <taxon>Pentapetalae</taxon>
        <taxon>asterids</taxon>
        <taxon>Ericales</taxon>
        <taxon>Ericaceae</taxon>
        <taxon>Vaccinioideae</taxon>
        <taxon>Vaccinieae</taxon>
        <taxon>Vaccinium</taxon>
    </lineage>
</organism>
<sequence length="98" mass="10498">MASMNAASTSSNALSSSSSLVTLPPSLAFLISNFHSVVNIKLDASNYLLWRVQVENVLIANGVYGYLDGSVIRPPAQIQDTNGNTVPNPDFLSWTVLD</sequence>